<accession>A0A1V3Y003</accession>
<feature type="compositionally biased region" description="Low complexity" evidence="1">
    <location>
        <begin position="529"/>
        <end position="544"/>
    </location>
</feature>
<protein>
    <submittedName>
        <fullName evidence="2">Uncharacterized protein</fullName>
    </submittedName>
</protein>
<feature type="compositionally biased region" description="Pro residues" evidence="1">
    <location>
        <begin position="650"/>
        <end position="661"/>
    </location>
</feature>
<feature type="compositionally biased region" description="Polar residues" evidence="1">
    <location>
        <begin position="557"/>
        <end position="566"/>
    </location>
</feature>
<feature type="compositionally biased region" description="Low complexity" evidence="1">
    <location>
        <begin position="275"/>
        <end position="288"/>
    </location>
</feature>
<feature type="compositionally biased region" description="Low complexity" evidence="1">
    <location>
        <begin position="662"/>
        <end position="686"/>
    </location>
</feature>
<name>A0A1V3Y003_MYCKA</name>
<evidence type="ECO:0000313" key="3">
    <source>
        <dbReference type="Proteomes" id="UP000188532"/>
    </source>
</evidence>
<feature type="compositionally biased region" description="Basic residues" evidence="1">
    <location>
        <begin position="499"/>
        <end position="513"/>
    </location>
</feature>
<feature type="compositionally biased region" description="Polar residues" evidence="1">
    <location>
        <begin position="579"/>
        <end position="597"/>
    </location>
</feature>
<dbReference type="EMBL" id="MVBN01000001">
    <property type="protein sequence ID" value="OOK84620.1"/>
    <property type="molecule type" value="Genomic_DNA"/>
</dbReference>
<feature type="region of interest" description="Disordered" evidence="1">
    <location>
        <begin position="250"/>
        <end position="544"/>
    </location>
</feature>
<comment type="caution">
    <text evidence="2">The sequence shown here is derived from an EMBL/GenBank/DDBJ whole genome shotgun (WGS) entry which is preliminary data.</text>
</comment>
<feature type="compositionally biased region" description="Basic residues" evidence="1">
    <location>
        <begin position="445"/>
        <end position="455"/>
    </location>
</feature>
<feature type="region of interest" description="Disordered" evidence="1">
    <location>
        <begin position="557"/>
        <end position="715"/>
    </location>
</feature>
<reference evidence="2 3" key="1">
    <citation type="submission" date="2017-02" db="EMBL/GenBank/DDBJ databases">
        <title>Complete genome sequences of Mycobacterium kansasii strains isolated from rhesus macaques.</title>
        <authorList>
            <person name="Panda A."/>
            <person name="Nagaraj S."/>
            <person name="Zhao X."/>
            <person name="Tettelin H."/>
            <person name="Detolla L.J."/>
        </authorList>
    </citation>
    <scope>NUCLEOTIDE SEQUENCE [LARGE SCALE GENOMIC DNA]</scope>
    <source>
        <strain evidence="2 3">11-3469</strain>
    </source>
</reference>
<feature type="compositionally biased region" description="Basic residues" evidence="1">
    <location>
        <begin position="470"/>
        <end position="480"/>
    </location>
</feature>
<organism evidence="2 3">
    <name type="scientific">Mycobacterium kansasii</name>
    <dbReference type="NCBI Taxonomy" id="1768"/>
    <lineage>
        <taxon>Bacteria</taxon>
        <taxon>Bacillati</taxon>
        <taxon>Actinomycetota</taxon>
        <taxon>Actinomycetes</taxon>
        <taxon>Mycobacteriales</taxon>
        <taxon>Mycobacteriaceae</taxon>
        <taxon>Mycobacterium</taxon>
    </lineage>
</organism>
<evidence type="ECO:0000313" key="2">
    <source>
        <dbReference type="EMBL" id="OOK84620.1"/>
    </source>
</evidence>
<sequence>MPANQTRCPDCARGRLCSGCGRGRISTAVAAAVPGIPIGVLSAALEAVAGHPAVIRSLAAALAADADALTVGAPPVVSRLVAELRARGVDLPDPVCARCARTGKPLTRSSAGGVCARCRRRQLATACVRCGVVKPVASRDGQGQPVCARCADRPQRVCGKCGRTRRIARRARDGQPDICDSCFRGHEALCSRCGRRRPCAFASGPNPICAGCAPRATATCAHCGAQRPPTARWPEGPVCDPATPPHCAAAAPAPPAIPDGALSTRPARTPPSAPTAPASRSATPAPTAGSRTKPTNAAGAHRAHSSAEPQPHCRARRPHPARPATDLPGDHRHRRSTHRAELATQQRRRGPADPNGLRRCGNDPPGTRRPPTPGCRRIPASRPGRQQRPAATRRTTQRHRTTPHPHPDQHHPRQRPPPHPLLRHLAGPAPPARDRDTRGPATHLHPSRPHQHQPRSRSAELARRPPNHPGPHRPSRHRQLPGRTTAVAIPRPRFPPMGRRWRSHRADHHRHPGRNPARPPTTTNDGPRSPGSCTTTPSNSPTGSPDHYCCSMASSWPGSWRSPTTRSKLKASKSFCDSAPTTCTSPNRLPRSSQPSSAMAAPTQESAPHPPPTGSSPDCNPADPSPPPDSASACANLGSELNPAAAPHSPTSPPNYPPPSSPTYSASTPTPQSTGSTTPAATGTATPPNPPRTSITNHDECLNRALPAAGHSHGSKIAGYQFAGWHQPESDQ</sequence>
<feature type="compositionally biased region" description="Low complexity" evidence="1">
    <location>
        <begin position="374"/>
        <end position="394"/>
    </location>
</feature>
<proteinExistence type="predicted"/>
<dbReference type="AlphaFoldDB" id="A0A1V3Y003"/>
<gene>
    <name evidence="2" type="ORF">BZL29_0582</name>
</gene>
<dbReference type="Proteomes" id="UP000188532">
    <property type="component" value="Unassembled WGS sequence"/>
</dbReference>
<dbReference type="STRING" id="1768.B1T50_21835"/>
<evidence type="ECO:0000256" key="1">
    <source>
        <dbReference type="SAM" id="MobiDB-lite"/>
    </source>
</evidence>